<dbReference type="Gene3D" id="2.30.110.10">
    <property type="entry name" value="Electron Transport, Fmn-binding Protein, Chain A"/>
    <property type="match status" value="1"/>
</dbReference>
<evidence type="ECO:0000313" key="2">
    <source>
        <dbReference type="Proteomes" id="UP000460157"/>
    </source>
</evidence>
<comment type="caution">
    <text evidence="1">The sequence shown here is derived from an EMBL/GenBank/DDBJ whole genome shotgun (WGS) entry which is preliminary data.</text>
</comment>
<proteinExistence type="predicted"/>
<sequence>MIFDHPNNDPVLVLTEGQCWKLLEATQHGRLIGSVGERIDIFPINIAVQGGSIVFRTAPGTKLAEVAINENVLIEADGILSDQAWSVVVRGTAHMLETSQEIAEAETLGLKPWVPGPKEQFVRVTPQEISGRHFAFGPYRDRELGEGSEAGGD</sequence>
<dbReference type="InterPro" id="IPR012349">
    <property type="entry name" value="Split_barrel_FMN-bd"/>
</dbReference>
<name>A0A7K1UFM5_9MICC</name>
<keyword evidence="2" id="KW-1185">Reference proteome</keyword>
<reference evidence="1 2" key="1">
    <citation type="submission" date="2019-12" db="EMBL/GenBank/DDBJ databases">
        <title>Nesterenkonia muleiensis sp. nov., a novel actinobacterium isolated from sap of Populus euphratica.</title>
        <authorList>
            <person name="Wang R."/>
        </authorList>
    </citation>
    <scope>NUCLEOTIDE SEQUENCE [LARGE SCALE GENOMIC DNA]</scope>
    <source>
        <strain evidence="1 2">F10</strain>
    </source>
</reference>
<dbReference type="Pfam" id="PF12900">
    <property type="entry name" value="Pyridox_ox_2"/>
    <property type="match status" value="1"/>
</dbReference>
<dbReference type="OrthoDB" id="7062584at2"/>
<protein>
    <submittedName>
        <fullName evidence="1">Pyridoxamine 5'-phosphate oxidase family protein</fullName>
    </submittedName>
</protein>
<dbReference type="Proteomes" id="UP000460157">
    <property type="component" value="Unassembled WGS sequence"/>
</dbReference>
<dbReference type="AlphaFoldDB" id="A0A7K1UFM5"/>
<dbReference type="RefSeq" id="WP_157320938.1">
    <property type="nucleotide sequence ID" value="NZ_BMFX01000028.1"/>
</dbReference>
<dbReference type="EMBL" id="WRPM01000014">
    <property type="protein sequence ID" value="MVT25176.1"/>
    <property type="molecule type" value="Genomic_DNA"/>
</dbReference>
<evidence type="ECO:0000313" key="1">
    <source>
        <dbReference type="EMBL" id="MVT25176.1"/>
    </source>
</evidence>
<accession>A0A7K1UFM5</accession>
<dbReference type="InterPro" id="IPR024747">
    <property type="entry name" value="Pyridox_Oxase-rel"/>
</dbReference>
<organism evidence="1 2">
    <name type="scientific">Nesterenkonia alkaliphila</name>
    <dbReference type="NCBI Taxonomy" id="1463631"/>
    <lineage>
        <taxon>Bacteria</taxon>
        <taxon>Bacillati</taxon>
        <taxon>Actinomycetota</taxon>
        <taxon>Actinomycetes</taxon>
        <taxon>Micrococcales</taxon>
        <taxon>Micrococcaceae</taxon>
        <taxon>Nesterenkonia</taxon>
    </lineage>
</organism>
<dbReference type="SUPFAM" id="SSF50475">
    <property type="entry name" value="FMN-binding split barrel"/>
    <property type="match status" value="1"/>
</dbReference>
<gene>
    <name evidence="1" type="ORF">GNZ21_02155</name>
</gene>